<dbReference type="InterPro" id="IPR050706">
    <property type="entry name" value="Cyclic-di-GMP_PDE-like"/>
</dbReference>
<dbReference type="Proteomes" id="UP000031586">
    <property type="component" value="Unassembled WGS sequence"/>
</dbReference>
<comment type="caution">
    <text evidence="3">The sequence shown here is derived from an EMBL/GenBank/DDBJ whole genome shotgun (WGS) entry which is preliminary data.</text>
</comment>
<evidence type="ECO:0000313" key="3">
    <source>
        <dbReference type="EMBL" id="KIF54124.1"/>
    </source>
</evidence>
<gene>
    <name evidence="3" type="ORF">H735_05120</name>
</gene>
<protein>
    <submittedName>
        <fullName evidence="3">Diguanylate cyclase</fullName>
    </submittedName>
</protein>
<dbReference type="PATRIC" id="fig|1229493.5.peg.76"/>
<dbReference type="AlphaFoldDB" id="A0A0C1ZDK5"/>
<dbReference type="PANTHER" id="PTHR33121:SF70">
    <property type="entry name" value="SIGNALING PROTEIN YKOW"/>
    <property type="match status" value="1"/>
</dbReference>
<feature type="domain" description="EAL" evidence="2">
    <location>
        <begin position="344"/>
        <end position="571"/>
    </location>
</feature>
<evidence type="ECO:0000256" key="1">
    <source>
        <dbReference type="SAM" id="Phobius"/>
    </source>
</evidence>
<evidence type="ECO:0000313" key="4">
    <source>
        <dbReference type="Proteomes" id="UP000031586"/>
    </source>
</evidence>
<dbReference type="RefSeq" id="WP_027726771.1">
    <property type="nucleotide sequence ID" value="NZ_BAOH01000088.1"/>
</dbReference>
<proteinExistence type="predicted"/>
<dbReference type="SUPFAM" id="SSF141868">
    <property type="entry name" value="EAL domain-like"/>
    <property type="match status" value="1"/>
</dbReference>
<dbReference type="CDD" id="cd01948">
    <property type="entry name" value="EAL"/>
    <property type="match status" value="1"/>
</dbReference>
<dbReference type="InterPro" id="IPR035919">
    <property type="entry name" value="EAL_sf"/>
</dbReference>
<dbReference type="Gene3D" id="3.20.20.450">
    <property type="entry name" value="EAL domain"/>
    <property type="match status" value="1"/>
</dbReference>
<dbReference type="EMBL" id="JPRD01000010">
    <property type="protein sequence ID" value="KIF54124.1"/>
    <property type="molecule type" value="Genomic_DNA"/>
</dbReference>
<keyword evidence="1" id="KW-1133">Transmembrane helix</keyword>
<dbReference type="SMART" id="SM00052">
    <property type="entry name" value="EAL"/>
    <property type="match status" value="1"/>
</dbReference>
<keyword evidence="1" id="KW-0812">Transmembrane</keyword>
<dbReference type="InterPro" id="IPR001633">
    <property type="entry name" value="EAL_dom"/>
</dbReference>
<sequence>MIRFELGNQICVCLSEKELSLQLNNSIHSAIPVNRIEYLILSTIAAFGSLNAPISQRKIEKKLSSQHHLMLPENGFKNAVASIRKKFRQLTKNHVETQKSLIENIHRKGYFVPYDSQHTQKDGLLQQSRIHKHALHSVRMAIGICLRSRALYFNLLFFITFTMLLYVAVCFYTISTIVRQNYFDGAMDFAHDLAQRSCFEHEDQLRGLFDNVQLVESALMTDKHNIRCLVTPEAVVPVNERDRETWLNNDSYTTHSFIFDGAQVLVRVKNINLSNNIESHMSRMFLSGMKVCTNTGTALEIGDTRGQSFLYNVNDNGYKEIYYVSGPITSILILSFILMFAIRHKKLRSLLTYMWAIREFNLKLEPIHNTSNRQNIHYEVLSRFKVKNTQRFIESLIANGLLINHTLLVIKTVFGDSKSLLAPLSINVCPSLLEGHNFTRLYRQLNQLDCSLLTIEITENASMYYTREIFDNINKLKEMGCKISIDDFGTGNNNVELISHITPNYLKIDRLFVMNLKQDDKKVETLRQLIAMGHTYHCTVIVEGVETAECAHLLTTLGAHIHQGFYYPLCR</sequence>
<dbReference type="PROSITE" id="PS50883">
    <property type="entry name" value="EAL"/>
    <property type="match status" value="1"/>
</dbReference>
<feature type="transmembrane region" description="Helical" evidence="1">
    <location>
        <begin position="150"/>
        <end position="174"/>
    </location>
</feature>
<name>A0A0C1ZDK5_9VIBR</name>
<organism evidence="3 4">
    <name type="scientific">Vibrio owensii CAIM 1854 = LMG 25443</name>
    <dbReference type="NCBI Taxonomy" id="1229493"/>
    <lineage>
        <taxon>Bacteria</taxon>
        <taxon>Pseudomonadati</taxon>
        <taxon>Pseudomonadota</taxon>
        <taxon>Gammaproteobacteria</taxon>
        <taxon>Vibrionales</taxon>
        <taxon>Vibrionaceae</taxon>
        <taxon>Vibrio</taxon>
    </lineage>
</organism>
<evidence type="ECO:0000259" key="2">
    <source>
        <dbReference type="PROSITE" id="PS50883"/>
    </source>
</evidence>
<dbReference type="GO" id="GO:0071111">
    <property type="term" value="F:cyclic-guanylate-specific phosphodiesterase activity"/>
    <property type="evidence" value="ECO:0007669"/>
    <property type="project" value="InterPro"/>
</dbReference>
<dbReference type="Pfam" id="PF00563">
    <property type="entry name" value="EAL"/>
    <property type="match status" value="1"/>
</dbReference>
<reference evidence="3 4" key="1">
    <citation type="submission" date="2014-07" db="EMBL/GenBank/DDBJ databases">
        <title>Unique and conserved regions in Vibrio harveyi and related species in comparison with the shrimp pathogen Vibrio harveyi CAIM 1792.</title>
        <authorList>
            <person name="Espinoza-Valles I."/>
            <person name="Vora G."/>
            <person name="Leekitcharoenphon P."/>
            <person name="Ussery D."/>
            <person name="Hoj L."/>
            <person name="Gomez-Gil B."/>
        </authorList>
    </citation>
    <scope>NUCLEOTIDE SEQUENCE [LARGE SCALE GENOMIC DNA]</scope>
    <source>
        <strain evidence="4">CAIM 1854 / LMG 25443</strain>
    </source>
</reference>
<keyword evidence="1" id="KW-0472">Membrane</keyword>
<dbReference type="PANTHER" id="PTHR33121">
    <property type="entry name" value="CYCLIC DI-GMP PHOSPHODIESTERASE PDEF"/>
    <property type="match status" value="1"/>
</dbReference>
<feature type="transmembrane region" description="Helical" evidence="1">
    <location>
        <begin position="321"/>
        <end position="342"/>
    </location>
</feature>
<accession>A0A0C1ZDK5</accession>